<comment type="subcellular location">
    <subcellularLocation>
        <location evidence="1">Nucleus</location>
    </subcellularLocation>
</comment>
<feature type="region of interest" description="Disordered" evidence="7">
    <location>
        <begin position="300"/>
        <end position="332"/>
    </location>
</feature>
<dbReference type="PANTHER" id="PTHR23215">
    <property type="entry name" value="ZINC FINGER PROTEIN 207"/>
    <property type="match status" value="1"/>
</dbReference>
<evidence type="ECO:0000256" key="5">
    <source>
        <dbReference type="ARBA" id="ARBA00023242"/>
    </source>
</evidence>
<dbReference type="EMBL" id="WHUW01000004">
    <property type="protein sequence ID" value="KAF8447318.1"/>
    <property type="molecule type" value="Genomic_DNA"/>
</dbReference>
<evidence type="ECO:0000256" key="1">
    <source>
        <dbReference type="ARBA" id="ARBA00004123"/>
    </source>
</evidence>
<dbReference type="SMART" id="SM00355">
    <property type="entry name" value="ZnF_C2H2"/>
    <property type="match status" value="2"/>
</dbReference>
<dbReference type="InterPro" id="IPR036236">
    <property type="entry name" value="Znf_C2H2_sf"/>
</dbReference>
<evidence type="ECO:0000259" key="8">
    <source>
        <dbReference type="PROSITE" id="PS50157"/>
    </source>
</evidence>
<evidence type="ECO:0000313" key="9">
    <source>
        <dbReference type="EMBL" id="KAF8447318.1"/>
    </source>
</evidence>
<dbReference type="AlphaFoldDB" id="A0AAD4C449"/>
<dbReference type="Gene3D" id="3.30.160.60">
    <property type="entry name" value="Classic Zinc Finger"/>
    <property type="match status" value="1"/>
</dbReference>
<evidence type="ECO:0000256" key="7">
    <source>
        <dbReference type="SAM" id="MobiDB-lite"/>
    </source>
</evidence>
<dbReference type="InterPro" id="IPR013087">
    <property type="entry name" value="Znf_C2H2_type"/>
</dbReference>
<keyword evidence="2" id="KW-0479">Metal-binding</keyword>
<dbReference type="CDD" id="cd20908">
    <property type="entry name" value="SUF4-like"/>
    <property type="match status" value="1"/>
</dbReference>
<evidence type="ECO:0000256" key="3">
    <source>
        <dbReference type="ARBA" id="ARBA00022771"/>
    </source>
</evidence>
<name>A0AAD4C449_BOLED</name>
<protein>
    <recommendedName>
        <fullName evidence="8">C2H2-type domain-containing protein</fullName>
    </recommendedName>
</protein>
<dbReference type="Proteomes" id="UP001194468">
    <property type="component" value="Unassembled WGS sequence"/>
</dbReference>
<evidence type="ECO:0000256" key="4">
    <source>
        <dbReference type="ARBA" id="ARBA00022833"/>
    </source>
</evidence>
<feature type="region of interest" description="Disordered" evidence="7">
    <location>
        <begin position="108"/>
        <end position="127"/>
    </location>
</feature>
<dbReference type="PROSITE" id="PS00028">
    <property type="entry name" value="ZINC_FINGER_C2H2_1"/>
    <property type="match status" value="1"/>
</dbReference>
<keyword evidence="5" id="KW-0539">Nucleus</keyword>
<dbReference type="SUPFAM" id="SSF57667">
    <property type="entry name" value="beta-beta-alpha zinc fingers"/>
    <property type="match status" value="1"/>
</dbReference>
<comment type="caution">
    <text evidence="9">The sequence shown here is derived from an EMBL/GenBank/DDBJ whole genome shotgun (WGS) entry which is preliminary data.</text>
</comment>
<keyword evidence="4" id="KW-0862">Zinc</keyword>
<reference evidence="9" key="2">
    <citation type="journal article" date="2020" name="Nat. Commun.">
        <title>Large-scale genome sequencing of mycorrhizal fungi provides insights into the early evolution of symbiotic traits.</title>
        <authorList>
            <person name="Miyauchi S."/>
            <person name="Kiss E."/>
            <person name="Kuo A."/>
            <person name="Drula E."/>
            <person name="Kohler A."/>
            <person name="Sanchez-Garcia M."/>
            <person name="Morin E."/>
            <person name="Andreopoulos B."/>
            <person name="Barry K.W."/>
            <person name="Bonito G."/>
            <person name="Buee M."/>
            <person name="Carver A."/>
            <person name="Chen C."/>
            <person name="Cichocki N."/>
            <person name="Clum A."/>
            <person name="Culley D."/>
            <person name="Crous P.W."/>
            <person name="Fauchery L."/>
            <person name="Girlanda M."/>
            <person name="Hayes R.D."/>
            <person name="Keri Z."/>
            <person name="LaButti K."/>
            <person name="Lipzen A."/>
            <person name="Lombard V."/>
            <person name="Magnuson J."/>
            <person name="Maillard F."/>
            <person name="Murat C."/>
            <person name="Nolan M."/>
            <person name="Ohm R.A."/>
            <person name="Pangilinan J."/>
            <person name="Pereira M.F."/>
            <person name="Perotto S."/>
            <person name="Peter M."/>
            <person name="Pfister S."/>
            <person name="Riley R."/>
            <person name="Sitrit Y."/>
            <person name="Stielow J.B."/>
            <person name="Szollosi G."/>
            <person name="Zifcakova L."/>
            <person name="Stursova M."/>
            <person name="Spatafora J.W."/>
            <person name="Tedersoo L."/>
            <person name="Vaario L.M."/>
            <person name="Yamada A."/>
            <person name="Yan M."/>
            <person name="Wang P."/>
            <person name="Xu J."/>
            <person name="Bruns T."/>
            <person name="Baldrian P."/>
            <person name="Vilgalys R."/>
            <person name="Dunand C."/>
            <person name="Henrissat B."/>
            <person name="Grigoriev I.V."/>
            <person name="Hibbett D."/>
            <person name="Nagy L.G."/>
            <person name="Martin F.M."/>
        </authorList>
    </citation>
    <scope>NUCLEOTIDE SEQUENCE</scope>
    <source>
        <strain evidence="9">BED1</strain>
    </source>
</reference>
<gene>
    <name evidence="9" type="ORF">L210DRAFT_3391406</name>
</gene>
<evidence type="ECO:0000313" key="10">
    <source>
        <dbReference type="Proteomes" id="UP001194468"/>
    </source>
</evidence>
<reference evidence="9" key="1">
    <citation type="submission" date="2019-10" db="EMBL/GenBank/DDBJ databases">
        <authorList>
            <consortium name="DOE Joint Genome Institute"/>
            <person name="Kuo A."/>
            <person name="Miyauchi S."/>
            <person name="Kiss E."/>
            <person name="Drula E."/>
            <person name="Kohler A."/>
            <person name="Sanchez-Garcia M."/>
            <person name="Andreopoulos B."/>
            <person name="Barry K.W."/>
            <person name="Bonito G."/>
            <person name="Buee M."/>
            <person name="Carver A."/>
            <person name="Chen C."/>
            <person name="Cichocki N."/>
            <person name="Clum A."/>
            <person name="Culley D."/>
            <person name="Crous P.W."/>
            <person name="Fauchery L."/>
            <person name="Girlanda M."/>
            <person name="Hayes R."/>
            <person name="Keri Z."/>
            <person name="LaButti K."/>
            <person name="Lipzen A."/>
            <person name="Lombard V."/>
            <person name="Magnuson J."/>
            <person name="Maillard F."/>
            <person name="Morin E."/>
            <person name="Murat C."/>
            <person name="Nolan M."/>
            <person name="Ohm R."/>
            <person name="Pangilinan J."/>
            <person name="Pereira M."/>
            <person name="Perotto S."/>
            <person name="Peter M."/>
            <person name="Riley R."/>
            <person name="Sitrit Y."/>
            <person name="Stielow B."/>
            <person name="Szollosi G."/>
            <person name="Zifcakova L."/>
            <person name="Stursova M."/>
            <person name="Spatafora J.W."/>
            <person name="Tedersoo L."/>
            <person name="Vaario L.-M."/>
            <person name="Yamada A."/>
            <person name="Yan M."/>
            <person name="Wang P."/>
            <person name="Xu J."/>
            <person name="Bruns T."/>
            <person name="Baldrian P."/>
            <person name="Vilgalys R."/>
            <person name="Henrissat B."/>
            <person name="Grigoriev I.V."/>
            <person name="Hibbett D."/>
            <person name="Nagy L.G."/>
            <person name="Martin F.M."/>
        </authorList>
    </citation>
    <scope>NUCLEOTIDE SEQUENCE</scope>
    <source>
        <strain evidence="9">BED1</strain>
    </source>
</reference>
<dbReference type="PANTHER" id="PTHR23215:SF0">
    <property type="entry name" value="BUB3-INTERACTING AND GLEBS MOTIF-CONTAINING PROTEIN ZNF207"/>
    <property type="match status" value="1"/>
</dbReference>
<dbReference type="PROSITE" id="PS50157">
    <property type="entry name" value="ZINC_FINGER_C2H2_2"/>
    <property type="match status" value="1"/>
</dbReference>
<proteinExistence type="predicted"/>
<dbReference type="GO" id="GO:0008270">
    <property type="term" value="F:zinc ion binding"/>
    <property type="evidence" value="ECO:0007669"/>
    <property type="project" value="UniProtKB-KW"/>
</dbReference>
<keyword evidence="10" id="KW-1185">Reference proteome</keyword>
<sequence>MVKKKNKQIIRPWCWYCEREFEDEKVLMQHQKAKHFKCNMCPRRLNTAGGLAVHIQQVHKLEPENLPRIENALPGRDGYEVEIFGMEGIPAPDVADYKRRKEIELGLAAGSISQPQPKRPKVENKPLSEEELRAQLAAHRALMGASSGDATSTPPPASEGGAVYGAPPQAYSAPPMPVMPGPPTGMSPPGMVPGAQPAPFLPLGGTPPVGAFPGAAPPFPPPFPGMSGFPPGPLPPGFTMPPPVGMPPSTGMLPQGMPPFQPGMSRPPLGPPPAFVPAASPFAASGINGAGSPITPAMGSGTPTLAPQAKPVPPTSGSVSAQTQPPPLVLPNVALEQKYTPFKKKTELKYADPNFSPEEKRAHTVRYYFAKESTNIASSPSAITSLAPEEMRGKKRARAEDFL</sequence>
<evidence type="ECO:0000256" key="2">
    <source>
        <dbReference type="ARBA" id="ARBA00022723"/>
    </source>
</evidence>
<feature type="domain" description="C2H2-type" evidence="8">
    <location>
        <begin position="36"/>
        <end position="64"/>
    </location>
</feature>
<organism evidence="9 10">
    <name type="scientific">Boletus edulis BED1</name>
    <dbReference type="NCBI Taxonomy" id="1328754"/>
    <lineage>
        <taxon>Eukaryota</taxon>
        <taxon>Fungi</taxon>
        <taxon>Dikarya</taxon>
        <taxon>Basidiomycota</taxon>
        <taxon>Agaricomycotina</taxon>
        <taxon>Agaricomycetes</taxon>
        <taxon>Agaricomycetidae</taxon>
        <taxon>Boletales</taxon>
        <taxon>Boletineae</taxon>
        <taxon>Boletaceae</taxon>
        <taxon>Boletoideae</taxon>
        <taxon>Boletus</taxon>
    </lineage>
</organism>
<evidence type="ECO:0000256" key="6">
    <source>
        <dbReference type="PROSITE-ProRule" id="PRU00042"/>
    </source>
</evidence>
<accession>A0AAD4C449</accession>
<dbReference type="GO" id="GO:0005634">
    <property type="term" value="C:nucleus"/>
    <property type="evidence" value="ECO:0007669"/>
    <property type="project" value="UniProtKB-SubCell"/>
</dbReference>
<keyword evidence="3 6" id="KW-0863">Zinc-finger</keyword>